<accession>A0ABP3WNG9</accession>
<dbReference type="EMBL" id="BAAAFA010000014">
    <property type="protein sequence ID" value="GAA0823467.1"/>
    <property type="molecule type" value="Genomic_DNA"/>
</dbReference>
<sequence length="131" mass="14952">MSAEKSSIKNLSEQELTKSIGQFLYQSIKEEWLTAYISLSCLSPHQNKHEALTKSYVCTAYYTCAFNPEHETNVEDKLIENVDAIKPTFEQLFTLAQEKSGKVWAEAIFTIERSGKFNLKFVDDTPFDGNL</sequence>
<gene>
    <name evidence="1" type="ORF">GCM10009111_33180</name>
</gene>
<organism evidence="1 2">
    <name type="scientific">Colwellia asteriadis</name>
    <dbReference type="NCBI Taxonomy" id="517723"/>
    <lineage>
        <taxon>Bacteria</taxon>
        <taxon>Pseudomonadati</taxon>
        <taxon>Pseudomonadota</taxon>
        <taxon>Gammaproteobacteria</taxon>
        <taxon>Alteromonadales</taxon>
        <taxon>Colwelliaceae</taxon>
        <taxon>Colwellia</taxon>
    </lineage>
</organism>
<dbReference type="RefSeq" id="WP_215980947.1">
    <property type="nucleotide sequence ID" value="NZ_BAAAFA010000014.1"/>
</dbReference>
<proteinExistence type="predicted"/>
<dbReference type="Proteomes" id="UP001500021">
    <property type="component" value="Unassembled WGS sequence"/>
</dbReference>
<evidence type="ECO:0000313" key="2">
    <source>
        <dbReference type="Proteomes" id="UP001500021"/>
    </source>
</evidence>
<comment type="caution">
    <text evidence="1">The sequence shown here is derived from an EMBL/GenBank/DDBJ whole genome shotgun (WGS) entry which is preliminary data.</text>
</comment>
<evidence type="ECO:0008006" key="3">
    <source>
        <dbReference type="Google" id="ProtNLM"/>
    </source>
</evidence>
<reference evidence="2" key="1">
    <citation type="journal article" date="2019" name="Int. J. Syst. Evol. Microbiol.">
        <title>The Global Catalogue of Microorganisms (GCM) 10K type strain sequencing project: providing services to taxonomists for standard genome sequencing and annotation.</title>
        <authorList>
            <consortium name="The Broad Institute Genomics Platform"/>
            <consortium name="The Broad Institute Genome Sequencing Center for Infectious Disease"/>
            <person name="Wu L."/>
            <person name="Ma J."/>
        </authorList>
    </citation>
    <scope>NUCLEOTIDE SEQUENCE [LARGE SCALE GENOMIC DNA]</scope>
    <source>
        <strain evidence="2">JCM 15608</strain>
    </source>
</reference>
<protein>
    <recommendedName>
        <fullName evidence="3">DUF600 family protein</fullName>
    </recommendedName>
</protein>
<evidence type="ECO:0000313" key="1">
    <source>
        <dbReference type="EMBL" id="GAA0823467.1"/>
    </source>
</evidence>
<name>A0ABP3WNG9_9GAMM</name>
<keyword evidence="2" id="KW-1185">Reference proteome</keyword>